<dbReference type="AlphaFoldDB" id="A0A9P5KU42"/>
<proteinExistence type="predicted"/>
<sequence>MSSTSTLLPTYSSSEAANLYESVSSPHLHSETLSTEMPQPATPAGESPSPATPTNEPDFNLNDLFKNFPEEFLQNLSNVLGKQNEFINNVGDYIVNKTTPVFTTLAEQLITEIQKQVVTKGSDLHDKINNDLPEALDAVISEFKNSTKDFSQLKLLRKFLEKLEALKNTKFETNSNGASVSLNDVHDVLRESVQDNWTTGARLVSKKYGESSKIIFEIAPTQSYTFVLPVHTGVTVKELSADSWFVKSESFEIPLEINASSIEGADQPQEQESLAKSLSSSEVVLPKLPVESPASSSIASSNSNLQSSKSDFTSSAMDMFMSIPNETSAGEKTVDEDSGSDSDASLLIVSRTASPSIMAASLSGVDTDYEDDHVIDEDDMFTESEYAFV</sequence>
<feature type="region of interest" description="Disordered" evidence="1">
    <location>
        <begin position="21"/>
        <end position="60"/>
    </location>
</feature>
<protein>
    <submittedName>
        <fullName evidence="2">Uncharacterized protein</fullName>
    </submittedName>
</protein>
<dbReference type="EMBL" id="QQZK01000045">
    <property type="protein sequence ID" value="KAF5100617.1"/>
    <property type="molecule type" value="Genomic_DNA"/>
</dbReference>
<organism evidence="2 3">
    <name type="scientific">Geotrichum candidum</name>
    <name type="common">Oospora lactis</name>
    <name type="synonym">Dipodascus geotrichum</name>
    <dbReference type="NCBI Taxonomy" id="1173061"/>
    <lineage>
        <taxon>Eukaryota</taxon>
        <taxon>Fungi</taxon>
        <taxon>Dikarya</taxon>
        <taxon>Ascomycota</taxon>
        <taxon>Saccharomycotina</taxon>
        <taxon>Dipodascomycetes</taxon>
        <taxon>Dipodascales</taxon>
        <taxon>Dipodascaceae</taxon>
        <taxon>Geotrichum</taxon>
    </lineage>
</organism>
<accession>A0A9P5KU42</accession>
<reference evidence="2" key="2">
    <citation type="submission" date="2020-01" db="EMBL/GenBank/DDBJ databases">
        <authorList>
            <person name="Perkins V."/>
            <person name="Lessard M.-H."/>
            <person name="Dugat-Bony E."/>
            <person name="Frenette M."/>
            <person name="Labrie S."/>
        </authorList>
    </citation>
    <scope>NUCLEOTIDE SEQUENCE</scope>
    <source>
        <strain evidence="2">LMA-70</strain>
    </source>
</reference>
<comment type="caution">
    <text evidence="2">The sequence shown here is derived from an EMBL/GenBank/DDBJ whole genome shotgun (WGS) entry which is preliminary data.</text>
</comment>
<evidence type="ECO:0000256" key="1">
    <source>
        <dbReference type="SAM" id="MobiDB-lite"/>
    </source>
</evidence>
<gene>
    <name evidence="2" type="ORF">DV451_002502</name>
</gene>
<evidence type="ECO:0000313" key="2">
    <source>
        <dbReference type="EMBL" id="KAF5100617.1"/>
    </source>
</evidence>
<dbReference type="Proteomes" id="UP000750522">
    <property type="component" value="Unassembled WGS sequence"/>
</dbReference>
<evidence type="ECO:0000313" key="3">
    <source>
        <dbReference type="Proteomes" id="UP000750522"/>
    </source>
</evidence>
<feature type="compositionally biased region" description="Polar residues" evidence="1">
    <location>
        <begin position="21"/>
        <end position="37"/>
    </location>
</feature>
<name>A0A9P5KU42_GEOCN</name>
<reference evidence="2" key="1">
    <citation type="journal article" date="2020" name="Front. Microbiol.">
        <title>Phenotypic and Genetic Characterization of the Cheese Ripening Yeast Geotrichum candidum.</title>
        <authorList>
            <person name="Perkins V."/>
            <person name="Vignola S."/>
            <person name="Lessard M.H."/>
            <person name="Plante P.L."/>
            <person name="Corbeil J."/>
            <person name="Dugat-Bony E."/>
            <person name="Frenette M."/>
            <person name="Labrie S."/>
        </authorList>
    </citation>
    <scope>NUCLEOTIDE SEQUENCE</scope>
    <source>
        <strain evidence="2">LMA-70</strain>
    </source>
</reference>